<name>A0A9P4UJD3_9PEZI</name>
<accession>A0A9P4UJD3</accession>
<dbReference type="OrthoDB" id="4159838at2759"/>
<evidence type="ECO:0000313" key="2">
    <source>
        <dbReference type="Proteomes" id="UP000799441"/>
    </source>
</evidence>
<keyword evidence="2" id="KW-1185">Reference proteome</keyword>
<sequence length="616" mass="68619">MADEANRNLLLAFNNLLCQTRPEVIESRTGARSLRSTCARKVPDYIQLERDFLAEGSKHLLNDDNVTQEVYDYLEVQFGAGKGWLELRQIVRSHAVDKMRTIIFDGILPDDIVESAVDLCRDHQALAEAQTLLQAHMDHAKRLRQQSVPRAFAKLQVFCDLTSSQTFLLSIFRSIINVGSGVGVDLSTLPSDIWSRLTAAYTTRTEMFEAEQVVTVLTQHILYGSPHQANTTAVLGPTMPNILAKILTLITTMAATCLRSSSNQLVCQNHMVDAVQRTLNTVITAYMEAPAAIRLKLIHQRCLHTALIGSMLIQIAKNGSDGHMSFMSIDELVGILQAQQSNGRWIQNASLIQTIRRYVERWDEAAAHSTNKSLVELLLEASKHTSTAKRHILQKLALEGAESYSDYQSGKRSQDFLMDIEARICETPPRAPKTPKTENSKDRGFRWDDGLCEFIARTPFVKADRHDKTRTSGLEPLAVVAKSKKPTAASEGSKITTHVINLHVPRFERVQHQANLSERSPNISVGHVVRTNDIVAQPKTQKAGSKTLKRTSSATSLGQENMWLDNERDELGLPTPAPLKRRKHIGLANARPRFDRSLSLTSTASFADTSDDELGF</sequence>
<organism evidence="1 2">
    <name type="scientific">Polychaeton citri CBS 116435</name>
    <dbReference type="NCBI Taxonomy" id="1314669"/>
    <lineage>
        <taxon>Eukaryota</taxon>
        <taxon>Fungi</taxon>
        <taxon>Dikarya</taxon>
        <taxon>Ascomycota</taxon>
        <taxon>Pezizomycotina</taxon>
        <taxon>Dothideomycetes</taxon>
        <taxon>Dothideomycetidae</taxon>
        <taxon>Capnodiales</taxon>
        <taxon>Capnodiaceae</taxon>
        <taxon>Polychaeton</taxon>
    </lineage>
</organism>
<proteinExistence type="predicted"/>
<comment type="caution">
    <text evidence="1">The sequence shown here is derived from an EMBL/GenBank/DDBJ whole genome shotgun (WGS) entry which is preliminary data.</text>
</comment>
<protein>
    <submittedName>
        <fullName evidence="1">Uncharacterized protein</fullName>
    </submittedName>
</protein>
<reference evidence="1" key="1">
    <citation type="journal article" date="2020" name="Stud. Mycol.">
        <title>101 Dothideomycetes genomes: a test case for predicting lifestyles and emergence of pathogens.</title>
        <authorList>
            <person name="Haridas S."/>
            <person name="Albert R."/>
            <person name="Binder M."/>
            <person name="Bloem J."/>
            <person name="Labutti K."/>
            <person name="Salamov A."/>
            <person name="Andreopoulos B."/>
            <person name="Baker S."/>
            <person name="Barry K."/>
            <person name="Bills G."/>
            <person name="Bluhm B."/>
            <person name="Cannon C."/>
            <person name="Castanera R."/>
            <person name="Culley D."/>
            <person name="Daum C."/>
            <person name="Ezra D."/>
            <person name="Gonzalez J."/>
            <person name="Henrissat B."/>
            <person name="Kuo A."/>
            <person name="Liang C."/>
            <person name="Lipzen A."/>
            <person name="Lutzoni F."/>
            <person name="Magnuson J."/>
            <person name="Mondo S."/>
            <person name="Nolan M."/>
            <person name="Ohm R."/>
            <person name="Pangilinan J."/>
            <person name="Park H.-J."/>
            <person name="Ramirez L."/>
            <person name="Alfaro M."/>
            <person name="Sun H."/>
            <person name="Tritt A."/>
            <person name="Yoshinaga Y."/>
            <person name="Zwiers L.-H."/>
            <person name="Turgeon B."/>
            <person name="Goodwin S."/>
            <person name="Spatafora J."/>
            <person name="Crous P."/>
            <person name="Grigoriev I."/>
        </authorList>
    </citation>
    <scope>NUCLEOTIDE SEQUENCE</scope>
    <source>
        <strain evidence="1">CBS 116435</strain>
    </source>
</reference>
<dbReference type="AlphaFoldDB" id="A0A9P4UJD3"/>
<dbReference type="EMBL" id="MU003884">
    <property type="protein sequence ID" value="KAF2716249.1"/>
    <property type="molecule type" value="Genomic_DNA"/>
</dbReference>
<gene>
    <name evidence="1" type="ORF">K431DRAFT_316674</name>
</gene>
<evidence type="ECO:0000313" key="1">
    <source>
        <dbReference type="EMBL" id="KAF2716249.1"/>
    </source>
</evidence>
<dbReference type="Proteomes" id="UP000799441">
    <property type="component" value="Unassembled WGS sequence"/>
</dbReference>